<dbReference type="EMBL" id="FNSD01000001">
    <property type="protein sequence ID" value="SEB46107.1"/>
    <property type="molecule type" value="Genomic_DNA"/>
</dbReference>
<name>A0A1H4JIW4_9BACT</name>
<dbReference type="InterPro" id="IPR011006">
    <property type="entry name" value="CheY-like_superfamily"/>
</dbReference>
<sequence>MGTELDNTRPRLRVGVLSSDPLRVEGLCAVLSDCDLLPLTAPDTLREGDLSMVLIDTREEDLFPMMAAFRRARPGLRLIVLGSRTDPSFIQRVVASGAKGYLQYTASPREIVMAVDVVADGSIWAPRKVLASLIDTIAPDDPRPPEIKLTPREREVIDLLIDGRANREIAATLGVETKTVKSHVGRLLQKFGVANRVALTVRAIEMQIDGRN</sequence>
<dbReference type="Proteomes" id="UP000182409">
    <property type="component" value="Unassembled WGS sequence"/>
</dbReference>
<keyword evidence="1" id="KW-0238">DNA-binding</keyword>
<dbReference type="CDD" id="cd06170">
    <property type="entry name" value="LuxR_C_like"/>
    <property type="match status" value="1"/>
</dbReference>
<dbReference type="RefSeq" id="WP_074652312.1">
    <property type="nucleotide sequence ID" value="NZ_FNSD01000001.1"/>
</dbReference>
<dbReference type="InterPro" id="IPR039420">
    <property type="entry name" value="WalR-like"/>
</dbReference>
<dbReference type="GO" id="GO:0003677">
    <property type="term" value="F:DNA binding"/>
    <property type="evidence" value="ECO:0007669"/>
    <property type="project" value="UniProtKB-KW"/>
</dbReference>
<dbReference type="AlphaFoldDB" id="A0A1H4JIW4"/>
<feature type="domain" description="HTH luxR-type" evidence="2">
    <location>
        <begin position="142"/>
        <end position="207"/>
    </location>
</feature>
<dbReference type="SUPFAM" id="SSF46894">
    <property type="entry name" value="C-terminal effector domain of the bipartite response regulators"/>
    <property type="match status" value="1"/>
</dbReference>
<evidence type="ECO:0000259" key="2">
    <source>
        <dbReference type="PROSITE" id="PS50043"/>
    </source>
</evidence>
<evidence type="ECO:0000313" key="3">
    <source>
        <dbReference type="EMBL" id="SEB46107.1"/>
    </source>
</evidence>
<gene>
    <name evidence="3" type="ORF">SAMN05443244_0639</name>
</gene>
<dbReference type="SUPFAM" id="SSF52172">
    <property type="entry name" value="CheY-like"/>
    <property type="match status" value="1"/>
</dbReference>
<evidence type="ECO:0000313" key="4">
    <source>
        <dbReference type="Proteomes" id="UP000182409"/>
    </source>
</evidence>
<dbReference type="GO" id="GO:0006355">
    <property type="term" value="P:regulation of DNA-templated transcription"/>
    <property type="evidence" value="ECO:0007669"/>
    <property type="project" value="InterPro"/>
</dbReference>
<dbReference type="Gene3D" id="3.40.50.2300">
    <property type="match status" value="1"/>
</dbReference>
<dbReference type="SMART" id="SM00421">
    <property type="entry name" value="HTH_LUXR"/>
    <property type="match status" value="1"/>
</dbReference>
<protein>
    <submittedName>
        <fullName evidence="3">Two component transcriptional regulator, LuxR family</fullName>
    </submittedName>
</protein>
<organism evidence="3 4">
    <name type="scientific">Terriglobus roseus</name>
    <dbReference type="NCBI Taxonomy" id="392734"/>
    <lineage>
        <taxon>Bacteria</taxon>
        <taxon>Pseudomonadati</taxon>
        <taxon>Acidobacteriota</taxon>
        <taxon>Terriglobia</taxon>
        <taxon>Terriglobales</taxon>
        <taxon>Acidobacteriaceae</taxon>
        <taxon>Terriglobus</taxon>
    </lineage>
</organism>
<dbReference type="PROSITE" id="PS00622">
    <property type="entry name" value="HTH_LUXR_1"/>
    <property type="match status" value="1"/>
</dbReference>
<dbReference type="OrthoDB" id="117354at2"/>
<reference evidence="3 4" key="1">
    <citation type="submission" date="2016-10" db="EMBL/GenBank/DDBJ databases">
        <authorList>
            <person name="de Groot N.N."/>
        </authorList>
    </citation>
    <scope>NUCLEOTIDE SEQUENCE [LARGE SCALE GENOMIC DNA]</scope>
    <source>
        <strain evidence="3 4">AB35.6</strain>
    </source>
</reference>
<evidence type="ECO:0000256" key="1">
    <source>
        <dbReference type="ARBA" id="ARBA00023125"/>
    </source>
</evidence>
<dbReference type="PANTHER" id="PTHR43214">
    <property type="entry name" value="TWO-COMPONENT RESPONSE REGULATOR"/>
    <property type="match status" value="1"/>
</dbReference>
<dbReference type="PRINTS" id="PR00038">
    <property type="entry name" value="HTHLUXR"/>
</dbReference>
<dbReference type="InterPro" id="IPR000792">
    <property type="entry name" value="Tscrpt_reg_LuxR_C"/>
</dbReference>
<dbReference type="Pfam" id="PF00196">
    <property type="entry name" value="GerE"/>
    <property type="match status" value="1"/>
</dbReference>
<dbReference type="PROSITE" id="PS50043">
    <property type="entry name" value="HTH_LUXR_2"/>
    <property type="match status" value="1"/>
</dbReference>
<dbReference type="InterPro" id="IPR016032">
    <property type="entry name" value="Sig_transdc_resp-reg_C-effctor"/>
</dbReference>
<proteinExistence type="predicted"/>
<accession>A0A1H4JIW4</accession>